<gene>
    <name evidence="1" type="ORF">SAMN05660313_00282</name>
</gene>
<sequence>MMTNPSKYNGIRYSNTVPKSVLKQLEIFRNKLEKAYFSGVLIRVLKNTQDSLEIGVEFQSNFWLSEGVCYYNNSNWLKDKLDINSSRLEEFYSSLESLRNNTEQFVDIAELAIYLTDTSIIISKVCKNSIVNSLDAILDTLVTNIDNLVTDKLELPTEIHLPLLPEDKIDLTNITEKSYFGFWGLYYESEEDAVIYDVSNNTTNKGDLFMVDHI</sequence>
<dbReference type="EMBL" id="FPIY01000001">
    <property type="protein sequence ID" value="SFW17425.1"/>
    <property type="molecule type" value="Genomic_DNA"/>
</dbReference>
<dbReference type="RefSeq" id="WP_139254258.1">
    <property type="nucleotide sequence ID" value="NZ_CBDUMO010000024.1"/>
</dbReference>
<organism evidence="1 2">
    <name type="scientific">Cellulophaga fucicola</name>
    <dbReference type="NCBI Taxonomy" id="76595"/>
    <lineage>
        <taxon>Bacteria</taxon>
        <taxon>Pseudomonadati</taxon>
        <taxon>Bacteroidota</taxon>
        <taxon>Flavobacteriia</taxon>
        <taxon>Flavobacteriales</taxon>
        <taxon>Flavobacteriaceae</taxon>
        <taxon>Cellulophaga</taxon>
    </lineage>
</organism>
<dbReference type="Proteomes" id="UP000183257">
    <property type="component" value="Unassembled WGS sequence"/>
</dbReference>
<reference evidence="2" key="1">
    <citation type="submission" date="2016-11" db="EMBL/GenBank/DDBJ databases">
        <authorList>
            <person name="Varghese N."/>
            <person name="Submissions S."/>
        </authorList>
    </citation>
    <scope>NUCLEOTIDE SEQUENCE [LARGE SCALE GENOMIC DNA]</scope>
    <source>
        <strain evidence="2">DSM 24786</strain>
    </source>
</reference>
<accession>A0A1K1M2V3</accession>
<dbReference type="STRING" id="76595.SAMN05660313_00282"/>
<evidence type="ECO:0000313" key="1">
    <source>
        <dbReference type="EMBL" id="SFW17425.1"/>
    </source>
</evidence>
<evidence type="ECO:0000313" key="2">
    <source>
        <dbReference type="Proteomes" id="UP000183257"/>
    </source>
</evidence>
<keyword evidence="2" id="KW-1185">Reference proteome</keyword>
<protein>
    <submittedName>
        <fullName evidence="1">Uncharacterized protein</fullName>
    </submittedName>
</protein>
<dbReference type="OrthoDB" id="1418731at2"/>
<dbReference type="AlphaFoldDB" id="A0A1K1M2V3"/>
<name>A0A1K1M2V3_9FLAO</name>
<proteinExistence type="predicted"/>